<evidence type="ECO:0000313" key="9">
    <source>
        <dbReference type="Proteomes" id="UP000070376"/>
    </source>
</evidence>
<dbReference type="PANTHER" id="PTHR30086:SF6">
    <property type="entry name" value="AMINO ACID EFFLUX PROTEIN YCGF-RELATED"/>
    <property type="match status" value="1"/>
</dbReference>
<evidence type="ECO:0000313" key="7">
    <source>
        <dbReference type="EMBL" id="KWZ80750.1"/>
    </source>
</evidence>
<protein>
    <submittedName>
        <fullName evidence="8">LysE family transporter</fullName>
    </submittedName>
    <submittedName>
        <fullName evidence="7">Translocator protein, LysE family</fullName>
    </submittedName>
</protein>
<gene>
    <name evidence="7" type="ORF">HMPREF3213_02208</name>
    <name evidence="8" type="ORF">QN341_13140</name>
</gene>
<feature type="transmembrane region" description="Helical" evidence="6">
    <location>
        <begin position="147"/>
        <end position="170"/>
    </location>
</feature>
<dbReference type="RefSeq" id="WP_017551178.1">
    <property type="nucleotide sequence ID" value="NZ_CP017888.1"/>
</dbReference>
<reference evidence="8" key="3">
    <citation type="submission" date="2023-06" db="EMBL/GenBank/DDBJ databases">
        <title>Probiogenomic evaluation and L lactic producing Weizmannia coaggulans BKMTCR2-2 from tree bark.</title>
        <authorList>
            <person name="Mahittikon J."/>
            <person name="Tanasupawat S."/>
        </authorList>
    </citation>
    <scope>NUCLEOTIDE SEQUENCE</scope>
    <source>
        <strain evidence="8">BKMTCR2-2</strain>
    </source>
</reference>
<feature type="transmembrane region" description="Helical" evidence="6">
    <location>
        <begin position="182"/>
        <end position="200"/>
    </location>
</feature>
<accession>A0A133KMS1</accession>
<reference evidence="9" key="1">
    <citation type="submission" date="2016-01" db="EMBL/GenBank/DDBJ databases">
        <authorList>
            <person name="Mitreva M."/>
            <person name="Pepin K.H."/>
            <person name="Mihindukulasuriya K.A."/>
            <person name="Fulton R."/>
            <person name="Fronick C."/>
            <person name="O'Laughlin M."/>
            <person name="Miner T."/>
            <person name="Herter B."/>
            <person name="Rosa B.A."/>
            <person name="Cordes M."/>
            <person name="Tomlinson C."/>
            <person name="Wollam A."/>
            <person name="Palsikar V.B."/>
            <person name="Mardis E.R."/>
            <person name="Wilson R.K."/>
        </authorList>
    </citation>
    <scope>NUCLEOTIDE SEQUENCE [LARGE SCALE GENOMIC DNA]</scope>
    <source>
        <strain evidence="9">GED7749B</strain>
    </source>
</reference>
<evidence type="ECO:0000256" key="1">
    <source>
        <dbReference type="ARBA" id="ARBA00004651"/>
    </source>
</evidence>
<reference evidence="7" key="2">
    <citation type="submission" date="2016-01" db="EMBL/GenBank/DDBJ databases">
        <authorList>
            <person name="Oliw E.H."/>
        </authorList>
    </citation>
    <scope>NUCLEOTIDE SEQUENCE [LARGE SCALE GENOMIC DNA]</scope>
    <source>
        <strain evidence="7">GED7749B</strain>
    </source>
</reference>
<dbReference type="PATRIC" id="fig|1398.22.peg.2216"/>
<keyword evidence="5 6" id="KW-0472">Membrane</keyword>
<sequence length="214" mass="23610">MNIFSYIVLGLSLSVPVGPITIEMVKRGIKKGFLHSWFVGLGGMSADVVLMFLIYFGVSTYLTTPVAKLIMWIFGCIILVYLGYESIRDAFREITISEEKKKGNLLQSFLSGFLIAISNPLNIIFWIGIYGSVLTTILNTVNSGKALLYSSAIFIGIAAWDITVASSVHFGRKFVHQRFLKWLSVIAGIALIGFGIHFGYQAVKSLYLVGIGHE</sequence>
<dbReference type="PANTHER" id="PTHR30086">
    <property type="entry name" value="ARGININE EXPORTER PROTEIN ARGO"/>
    <property type="match status" value="1"/>
</dbReference>
<proteinExistence type="predicted"/>
<dbReference type="AlphaFoldDB" id="A0A133KMS1"/>
<keyword evidence="2" id="KW-1003">Cell membrane</keyword>
<comment type="subcellular location">
    <subcellularLocation>
        <location evidence="1">Cell membrane</location>
        <topology evidence="1">Multi-pass membrane protein</topology>
    </subcellularLocation>
</comment>
<feature type="transmembrane region" description="Helical" evidence="6">
    <location>
        <begin position="105"/>
        <end position="127"/>
    </location>
</feature>
<evidence type="ECO:0000256" key="3">
    <source>
        <dbReference type="ARBA" id="ARBA00022692"/>
    </source>
</evidence>
<dbReference type="Pfam" id="PF01810">
    <property type="entry name" value="LysE"/>
    <property type="match status" value="1"/>
</dbReference>
<evidence type="ECO:0000256" key="5">
    <source>
        <dbReference type="ARBA" id="ARBA00023136"/>
    </source>
</evidence>
<dbReference type="EMBL" id="JASUZX010000002">
    <property type="protein sequence ID" value="MDL5041957.1"/>
    <property type="molecule type" value="Genomic_DNA"/>
</dbReference>
<dbReference type="InterPro" id="IPR001123">
    <property type="entry name" value="LeuE-type"/>
</dbReference>
<name>A0A133KMS1_HEYCO</name>
<evidence type="ECO:0000313" key="8">
    <source>
        <dbReference type="EMBL" id="MDL5041957.1"/>
    </source>
</evidence>
<dbReference type="Proteomes" id="UP001223084">
    <property type="component" value="Unassembled WGS sequence"/>
</dbReference>
<feature type="transmembrane region" description="Helical" evidence="6">
    <location>
        <begin position="64"/>
        <end position="84"/>
    </location>
</feature>
<dbReference type="GO" id="GO:0015171">
    <property type="term" value="F:amino acid transmembrane transporter activity"/>
    <property type="evidence" value="ECO:0007669"/>
    <property type="project" value="TreeGrafter"/>
</dbReference>
<evidence type="ECO:0000256" key="2">
    <source>
        <dbReference type="ARBA" id="ARBA00022475"/>
    </source>
</evidence>
<keyword evidence="4 6" id="KW-1133">Transmembrane helix</keyword>
<keyword evidence="3 6" id="KW-0812">Transmembrane</keyword>
<evidence type="ECO:0000256" key="6">
    <source>
        <dbReference type="SAM" id="Phobius"/>
    </source>
</evidence>
<dbReference type="GO" id="GO:0005886">
    <property type="term" value="C:plasma membrane"/>
    <property type="evidence" value="ECO:0007669"/>
    <property type="project" value="UniProtKB-SubCell"/>
</dbReference>
<evidence type="ECO:0000256" key="4">
    <source>
        <dbReference type="ARBA" id="ARBA00022989"/>
    </source>
</evidence>
<dbReference type="EMBL" id="LRPN01000087">
    <property type="protein sequence ID" value="KWZ80750.1"/>
    <property type="molecule type" value="Genomic_DNA"/>
</dbReference>
<comment type="caution">
    <text evidence="7">The sequence shown here is derived from an EMBL/GenBank/DDBJ whole genome shotgun (WGS) entry which is preliminary data.</text>
</comment>
<organism evidence="7 9">
    <name type="scientific">Heyndrickxia coagulans</name>
    <name type="common">Weizmannia coagulans</name>
    <dbReference type="NCBI Taxonomy" id="1398"/>
    <lineage>
        <taxon>Bacteria</taxon>
        <taxon>Bacillati</taxon>
        <taxon>Bacillota</taxon>
        <taxon>Bacilli</taxon>
        <taxon>Bacillales</taxon>
        <taxon>Bacillaceae</taxon>
        <taxon>Heyndrickxia</taxon>
    </lineage>
</organism>
<feature type="transmembrane region" description="Helical" evidence="6">
    <location>
        <begin position="37"/>
        <end position="58"/>
    </location>
</feature>
<dbReference type="Proteomes" id="UP000070376">
    <property type="component" value="Unassembled WGS sequence"/>
</dbReference>